<sequence>MAERNLNILSLDGGGVRGISTLYILKEIMASVTADPSPKPCDYFDMIGGTGSGGLIAILLGRLKMDIDECIHTVRSLYTHVFRRKRHIPIGSNLRTRPKFDSRFLEHMIKRDLDTHGRDEDTLLREPDPSCKVFALVTDHASRKVIPLTTYPSKYCVPELYKTARVWEVCAACFAVPALFDPIPVGTSGRAYHDASLEGNNPMRDVWIEAKGAWPSGSLESQLNCMISIGAGAPSMKRLHRRFFGLVKSMPQRGPDADAETNKFIQEHSELDDEERLFRFDVPNGMADIRPDDTDEIAPIVEATLDYVAKELVRKQIRKCGRALV</sequence>
<reference evidence="7" key="1">
    <citation type="submission" date="2005-09" db="EMBL/GenBank/DDBJ databases">
        <title>Annotation of the Aspergillus terreus NIH2624 genome.</title>
        <authorList>
            <person name="Birren B.W."/>
            <person name="Lander E.S."/>
            <person name="Galagan J.E."/>
            <person name="Nusbaum C."/>
            <person name="Devon K."/>
            <person name="Henn M."/>
            <person name="Ma L.-J."/>
            <person name="Jaffe D.B."/>
            <person name="Butler J."/>
            <person name="Alvarez P."/>
            <person name="Gnerre S."/>
            <person name="Grabherr M."/>
            <person name="Kleber M."/>
            <person name="Mauceli E.W."/>
            <person name="Brockman W."/>
            <person name="Rounsley S."/>
            <person name="Young S.K."/>
            <person name="LaButti K."/>
            <person name="Pushparaj V."/>
            <person name="DeCaprio D."/>
            <person name="Crawford M."/>
            <person name="Koehrsen M."/>
            <person name="Engels R."/>
            <person name="Montgomery P."/>
            <person name="Pearson M."/>
            <person name="Howarth C."/>
            <person name="Larson L."/>
            <person name="Luoma S."/>
            <person name="White J."/>
            <person name="Alvarado L."/>
            <person name="Kodira C.D."/>
            <person name="Zeng Q."/>
            <person name="Oleary S."/>
            <person name="Yandava C."/>
            <person name="Denning D.W."/>
            <person name="Nierman W.C."/>
            <person name="Milne T."/>
            <person name="Madden K."/>
        </authorList>
    </citation>
    <scope>NUCLEOTIDE SEQUENCE [LARGE SCALE GENOMIC DNA]</scope>
    <source>
        <strain evidence="7">NIH 2624 / FGSC A1156</strain>
    </source>
</reference>
<protein>
    <recommendedName>
        <fullName evidence="5">PNPLA domain-containing protein</fullName>
    </recommendedName>
</protein>
<dbReference type="GO" id="GO:0016020">
    <property type="term" value="C:membrane"/>
    <property type="evidence" value="ECO:0007669"/>
    <property type="project" value="TreeGrafter"/>
</dbReference>
<organism evidence="6 7">
    <name type="scientific">Aspergillus terreus (strain NIH 2624 / FGSC A1156)</name>
    <dbReference type="NCBI Taxonomy" id="341663"/>
    <lineage>
        <taxon>Eukaryota</taxon>
        <taxon>Fungi</taxon>
        <taxon>Dikarya</taxon>
        <taxon>Ascomycota</taxon>
        <taxon>Pezizomycotina</taxon>
        <taxon>Eurotiomycetes</taxon>
        <taxon>Eurotiomycetidae</taxon>
        <taxon>Eurotiales</taxon>
        <taxon>Aspergillaceae</taxon>
        <taxon>Aspergillus</taxon>
        <taxon>Aspergillus subgen. Circumdati</taxon>
    </lineage>
</organism>
<dbReference type="InterPro" id="IPR002641">
    <property type="entry name" value="PNPLA_dom"/>
</dbReference>
<dbReference type="EMBL" id="CH476597">
    <property type="protein sequence ID" value="EAU36704.1"/>
    <property type="molecule type" value="Genomic_DNA"/>
</dbReference>
<dbReference type="OrthoDB" id="1658288at2759"/>
<comment type="caution">
    <text evidence="4">Lacks conserved residue(s) required for the propagation of feature annotation.</text>
</comment>
<dbReference type="InterPro" id="IPR016035">
    <property type="entry name" value="Acyl_Trfase/lysoPLipase"/>
</dbReference>
<feature type="domain" description="PNPLA" evidence="5">
    <location>
        <begin position="9"/>
        <end position="207"/>
    </location>
</feature>
<keyword evidence="3" id="KW-0443">Lipid metabolism</keyword>
<dbReference type="HOGENOM" id="CLU_000288_144_2_1"/>
<dbReference type="Pfam" id="PF01734">
    <property type="entry name" value="Patatin"/>
    <property type="match status" value="1"/>
</dbReference>
<dbReference type="GO" id="GO:0046486">
    <property type="term" value="P:glycerolipid metabolic process"/>
    <property type="evidence" value="ECO:0007669"/>
    <property type="project" value="UniProtKB-ARBA"/>
</dbReference>
<dbReference type="GO" id="GO:0047499">
    <property type="term" value="F:calcium-independent phospholipase A2 activity"/>
    <property type="evidence" value="ECO:0007669"/>
    <property type="project" value="TreeGrafter"/>
</dbReference>
<dbReference type="PROSITE" id="PS51635">
    <property type="entry name" value="PNPLA"/>
    <property type="match status" value="1"/>
</dbReference>
<dbReference type="GeneID" id="4317822"/>
<name>Q0CSA4_ASPTN</name>
<evidence type="ECO:0000256" key="1">
    <source>
        <dbReference type="ARBA" id="ARBA00022801"/>
    </source>
</evidence>
<dbReference type="eggNOG" id="KOG4231">
    <property type="taxonomic scope" value="Eukaryota"/>
</dbReference>
<dbReference type="GO" id="GO:0019369">
    <property type="term" value="P:arachidonate metabolic process"/>
    <property type="evidence" value="ECO:0007669"/>
    <property type="project" value="TreeGrafter"/>
</dbReference>
<evidence type="ECO:0000259" key="5">
    <source>
        <dbReference type="PROSITE" id="PS51635"/>
    </source>
</evidence>
<evidence type="ECO:0000313" key="7">
    <source>
        <dbReference type="Proteomes" id="UP000007963"/>
    </source>
</evidence>
<dbReference type="AlphaFoldDB" id="Q0CSA4"/>
<evidence type="ECO:0000256" key="4">
    <source>
        <dbReference type="PROSITE-ProRule" id="PRU01161"/>
    </source>
</evidence>
<dbReference type="PANTHER" id="PTHR24185:SF1">
    <property type="entry name" value="CALCIUM-INDEPENDENT PHOSPHOLIPASE A2-GAMMA"/>
    <property type="match status" value="1"/>
</dbReference>
<feature type="short sequence motif" description="GXGXXG" evidence="4">
    <location>
        <begin position="13"/>
        <end position="18"/>
    </location>
</feature>
<dbReference type="Gene3D" id="3.40.1090.10">
    <property type="entry name" value="Cytosolic phospholipase A2 catalytic domain"/>
    <property type="match status" value="1"/>
</dbReference>
<dbReference type="CDD" id="cd07216">
    <property type="entry name" value="Pat17_PNPLA8_PNPLA9_like3"/>
    <property type="match status" value="1"/>
</dbReference>
<dbReference type="GO" id="GO:0016042">
    <property type="term" value="P:lipid catabolic process"/>
    <property type="evidence" value="ECO:0007669"/>
    <property type="project" value="UniProtKB-KW"/>
</dbReference>
<dbReference type="VEuPathDB" id="FungiDB:ATEG_03430"/>
<dbReference type="PANTHER" id="PTHR24185">
    <property type="entry name" value="CALCIUM-INDEPENDENT PHOSPHOLIPASE A2-GAMMA"/>
    <property type="match status" value="1"/>
</dbReference>
<dbReference type="OMA" id="MREVWIE"/>
<accession>Q0CSA4</accession>
<keyword evidence="2" id="KW-0442">Lipid degradation</keyword>
<evidence type="ECO:0000313" key="6">
    <source>
        <dbReference type="EMBL" id="EAU36704.1"/>
    </source>
</evidence>
<dbReference type="Proteomes" id="UP000007963">
    <property type="component" value="Unassembled WGS sequence"/>
</dbReference>
<keyword evidence="1" id="KW-0378">Hydrolase</keyword>
<proteinExistence type="predicted"/>
<dbReference type="STRING" id="341663.Q0CSA4"/>
<evidence type="ECO:0000256" key="3">
    <source>
        <dbReference type="ARBA" id="ARBA00023098"/>
    </source>
</evidence>
<dbReference type="SUPFAM" id="SSF52151">
    <property type="entry name" value="FabD/lysophospholipase-like"/>
    <property type="match status" value="1"/>
</dbReference>
<dbReference type="RefSeq" id="XP_001212608.1">
    <property type="nucleotide sequence ID" value="XM_001212608.1"/>
</dbReference>
<gene>
    <name evidence="6" type="ORF">ATEG_03430</name>
</gene>
<evidence type="ECO:0000256" key="2">
    <source>
        <dbReference type="ARBA" id="ARBA00022963"/>
    </source>
</evidence>